<dbReference type="PANTHER" id="PTHR34387:SF2">
    <property type="entry name" value="SLR1258 PROTEIN"/>
    <property type="match status" value="1"/>
</dbReference>
<dbReference type="Gene3D" id="3.30.110.170">
    <property type="entry name" value="Protein of unknown function (DUF541), domain 1"/>
    <property type="match status" value="1"/>
</dbReference>
<dbReference type="OrthoDB" id="5292823at2"/>
<dbReference type="GO" id="GO:0006974">
    <property type="term" value="P:DNA damage response"/>
    <property type="evidence" value="ECO:0007669"/>
    <property type="project" value="TreeGrafter"/>
</dbReference>
<evidence type="ECO:0008006" key="4">
    <source>
        <dbReference type="Google" id="ProtNLM"/>
    </source>
</evidence>
<dbReference type="InterPro" id="IPR007497">
    <property type="entry name" value="SIMPL/DUF541"/>
</dbReference>
<dbReference type="Pfam" id="PF04402">
    <property type="entry name" value="SIMPL"/>
    <property type="match status" value="1"/>
</dbReference>
<dbReference type="RefSeq" id="WP_063204652.1">
    <property type="nucleotide sequence ID" value="NZ_LUKD01000001.1"/>
</dbReference>
<reference evidence="2 3" key="1">
    <citation type="submission" date="2016-03" db="EMBL/GenBank/DDBJ databases">
        <authorList>
            <person name="Ploux O."/>
        </authorList>
    </citation>
    <scope>NUCLEOTIDE SEQUENCE [LARGE SCALE GENOMIC DNA]</scope>
    <source>
        <strain evidence="2 3">EC13</strain>
    </source>
</reference>
<evidence type="ECO:0000313" key="3">
    <source>
        <dbReference type="Proteomes" id="UP000075799"/>
    </source>
</evidence>
<accession>A0A161PRU9</accession>
<dbReference type="InterPro" id="IPR052022">
    <property type="entry name" value="26kDa_periplasmic_antigen"/>
</dbReference>
<proteinExistence type="predicted"/>
<keyword evidence="1" id="KW-0732">Signal</keyword>
<feature type="chain" id="PRO_5007825696" description="Outer membrane protein" evidence="1">
    <location>
        <begin position="22"/>
        <end position="234"/>
    </location>
</feature>
<name>A0A161PRU9_BDEBC</name>
<dbReference type="AlphaFoldDB" id="A0A161PRU9"/>
<evidence type="ECO:0000313" key="2">
    <source>
        <dbReference type="EMBL" id="KYG67948.1"/>
    </source>
</evidence>
<dbReference type="EMBL" id="LUKD01000001">
    <property type="protein sequence ID" value="KYG67948.1"/>
    <property type="molecule type" value="Genomic_DNA"/>
</dbReference>
<dbReference type="Proteomes" id="UP000075799">
    <property type="component" value="Unassembled WGS sequence"/>
</dbReference>
<gene>
    <name evidence="2" type="ORF">AZI87_01345</name>
</gene>
<comment type="caution">
    <text evidence="2">The sequence shown here is derived from an EMBL/GenBank/DDBJ whole genome shotgun (WGS) entry which is preliminary data.</text>
</comment>
<sequence length="234" mass="25353">MSKILSCALIALTLVASAAHADNLIVVNGVAERGLDPNLVNISISVWAKAPAAKQAQQMAASQFKNVKKVFEDFKIKKEDVQTDNYSLNPEYEYDQKTQQNRMTGFRVTQSLQVTLRKIDDAGNFLDAIVSDKKTQTSGVNVASLTWDSDKRMQVETAALGDAVRAAKVKAEEIAKAAGVKIKAVGKITSNQSQSPPQPFYATFNKAIAEAASTDVASGQIKVRVEVTAEYEIN</sequence>
<dbReference type="Gene3D" id="3.30.70.2970">
    <property type="entry name" value="Protein of unknown function (DUF541), domain 2"/>
    <property type="match status" value="1"/>
</dbReference>
<dbReference type="PANTHER" id="PTHR34387">
    <property type="entry name" value="SLR1258 PROTEIN"/>
    <property type="match status" value="1"/>
</dbReference>
<evidence type="ECO:0000256" key="1">
    <source>
        <dbReference type="SAM" id="SignalP"/>
    </source>
</evidence>
<feature type="signal peptide" evidence="1">
    <location>
        <begin position="1"/>
        <end position="21"/>
    </location>
</feature>
<organism evidence="2 3">
    <name type="scientific">Bdellovibrio bacteriovorus</name>
    <dbReference type="NCBI Taxonomy" id="959"/>
    <lineage>
        <taxon>Bacteria</taxon>
        <taxon>Pseudomonadati</taxon>
        <taxon>Bdellovibrionota</taxon>
        <taxon>Bdellovibrionia</taxon>
        <taxon>Bdellovibrionales</taxon>
        <taxon>Pseudobdellovibrionaceae</taxon>
        <taxon>Bdellovibrio</taxon>
    </lineage>
</organism>
<protein>
    <recommendedName>
        <fullName evidence="4">Outer membrane protein</fullName>
    </recommendedName>
</protein>